<feature type="region of interest" description="Disordered" evidence="1">
    <location>
        <begin position="101"/>
        <end position="126"/>
    </location>
</feature>
<name>A0AAD7GXD6_9AGAR</name>
<sequence>MVISDHLLSLSRTHVGFAFRRVRVIEDVGALSASPSKLERQYCEKFEEIFSPLPRTDHRCWIAGSIFPGFGFPLQSTTSSFYLSLTPPNTHATQIAKYTRPDNSLPASSQVSVLKTPPPDSRSHSKRASSLFCMDVLGDGILPCLHLPVIWRKSRLIAQYWYPGPFSPRRFSFLCTAFSISPHAAISEQHHRKPAEGFHHEKNWTERVCYIAGASTAAESVLPRPLAPGVHVLIAPGKMPGQDTVSSLETQRTNGKG</sequence>
<comment type="caution">
    <text evidence="2">The sequence shown here is derived from an EMBL/GenBank/DDBJ whole genome shotgun (WGS) entry which is preliminary data.</text>
</comment>
<protein>
    <submittedName>
        <fullName evidence="2">Uncharacterized protein</fullName>
    </submittedName>
</protein>
<proteinExistence type="predicted"/>
<dbReference type="Proteomes" id="UP001215598">
    <property type="component" value="Unassembled WGS sequence"/>
</dbReference>
<evidence type="ECO:0000313" key="3">
    <source>
        <dbReference type="Proteomes" id="UP001215598"/>
    </source>
</evidence>
<dbReference type="AlphaFoldDB" id="A0AAD7GXD6"/>
<dbReference type="EMBL" id="JARKIB010000444">
    <property type="protein sequence ID" value="KAJ7707243.1"/>
    <property type="molecule type" value="Genomic_DNA"/>
</dbReference>
<accession>A0AAD7GXD6</accession>
<keyword evidence="3" id="KW-1185">Reference proteome</keyword>
<evidence type="ECO:0000256" key="1">
    <source>
        <dbReference type="SAM" id="MobiDB-lite"/>
    </source>
</evidence>
<gene>
    <name evidence="2" type="ORF">B0H16DRAFT_1481594</name>
</gene>
<feature type="compositionally biased region" description="Polar residues" evidence="1">
    <location>
        <begin position="101"/>
        <end position="113"/>
    </location>
</feature>
<reference evidence="2" key="1">
    <citation type="submission" date="2023-03" db="EMBL/GenBank/DDBJ databases">
        <title>Massive genome expansion in bonnet fungi (Mycena s.s.) driven by repeated elements and novel gene families across ecological guilds.</title>
        <authorList>
            <consortium name="Lawrence Berkeley National Laboratory"/>
            <person name="Harder C.B."/>
            <person name="Miyauchi S."/>
            <person name="Viragh M."/>
            <person name="Kuo A."/>
            <person name="Thoen E."/>
            <person name="Andreopoulos B."/>
            <person name="Lu D."/>
            <person name="Skrede I."/>
            <person name="Drula E."/>
            <person name="Henrissat B."/>
            <person name="Morin E."/>
            <person name="Kohler A."/>
            <person name="Barry K."/>
            <person name="LaButti K."/>
            <person name="Morin E."/>
            <person name="Salamov A."/>
            <person name="Lipzen A."/>
            <person name="Mereny Z."/>
            <person name="Hegedus B."/>
            <person name="Baldrian P."/>
            <person name="Stursova M."/>
            <person name="Weitz H."/>
            <person name="Taylor A."/>
            <person name="Grigoriev I.V."/>
            <person name="Nagy L.G."/>
            <person name="Martin F."/>
            <person name="Kauserud H."/>
        </authorList>
    </citation>
    <scope>NUCLEOTIDE SEQUENCE</scope>
    <source>
        <strain evidence="2">CBHHK182m</strain>
    </source>
</reference>
<evidence type="ECO:0000313" key="2">
    <source>
        <dbReference type="EMBL" id="KAJ7707243.1"/>
    </source>
</evidence>
<organism evidence="2 3">
    <name type="scientific">Mycena metata</name>
    <dbReference type="NCBI Taxonomy" id="1033252"/>
    <lineage>
        <taxon>Eukaryota</taxon>
        <taxon>Fungi</taxon>
        <taxon>Dikarya</taxon>
        <taxon>Basidiomycota</taxon>
        <taxon>Agaricomycotina</taxon>
        <taxon>Agaricomycetes</taxon>
        <taxon>Agaricomycetidae</taxon>
        <taxon>Agaricales</taxon>
        <taxon>Marasmiineae</taxon>
        <taxon>Mycenaceae</taxon>
        <taxon>Mycena</taxon>
    </lineage>
</organism>